<organism evidence="2">
    <name type="scientific">gut metagenome</name>
    <dbReference type="NCBI Taxonomy" id="749906"/>
    <lineage>
        <taxon>unclassified sequences</taxon>
        <taxon>metagenomes</taxon>
        <taxon>organismal metagenomes</taxon>
    </lineage>
</organism>
<dbReference type="AlphaFoldDB" id="J9FJI8"/>
<comment type="caution">
    <text evidence="2">The sequence shown here is derived from an EMBL/GenBank/DDBJ whole genome shotgun (WGS) entry which is preliminary data.</text>
</comment>
<proteinExistence type="predicted"/>
<protein>
    <submittedName>
        <fullName evidence="2">Uncharacterized protein</fullName>
    </submittedName>
</protein>
<feature type="region of interest" description="Disordered" evidence="1">
    <location>
        <begin position="1"/>
        <end position="54"/>
    </location>
</feature>
<evidence type="ECO:0000256" key="1">
    <source>
        <dbReference type="SAM" id="MobiDB-lite"/>
    </source>
</evidence>
<sequence>KVSPLRQTELKGNQLTENLYPKNGKRKTQAETETLQTSEEIVISEEDNDNQPNQ</sequence>
<evidence type="ECO:0000313" key="2">
    <source>
        <dbReference type="EMBL" id="EJW89817.1"/>
    </source>
</evidence>
<reference evidence="2" key="1">
    <citation type="journal article" date="2012" name="PLoS ONE">
        <title>Gene sets for utilization of primary and secondary nutrition supplies in the distal gut of endangered iberian lynx.</title>
        <authorList>
            <person name="Alcaide M."/>
            <person name="Messina E."/>
            <person name="Richter M."/>
            <person name="Bargiela R."/>
            <person name="Peplies J."/>
            <person name="Huws S.A."/>
            <person name="Newbold C.J."/>
            <person name="Golyshin P.N."/>
            <person name="Simon M.A."/>
            <person name="Lopez G."/>
            <person name="Yakimov M.M."/>
            <person name="Ferrer M."/>
        </authorList>
    </citation>
    <scope>NUCLEOTIDE SEQUENCE</scope>
</reference>
<gene>
    <name evidence="2" type="ORF">EVA_22075</name>
</gene>
<feature type="compositionally biased region" description="Acidic residues" evidence="1">
    <location>
        <begin position="42"/>
        <end position="54"/>
    </location>
</feature>
<feature type="non-terminal residue" evidence="2">
    <location>
        <position position="1"/>
    </location>
</feature>
<dbReference type="EMBL" id="AMCI01009241">
    <property type="protein sequence ID" value="EJW89817.1"/>
    <property type="molecule type" value="Genomic_DNA"/>
</dbReference>
<accession>J9FJI8</accession>
<name>J9FJI8_9ZZZZ</name>